<dbReference type="Proteomes" id="UP000176923">
    <property type="component" value="Unassembled WGS sequence"/>
</dbReference>
<organism evidence="1 2">
    <name type="scientific">Candidatus Gottesmanbacteria bacterium RIFCSPHIGHO2_02_FULL_39_11</name>
    <dbReference type="NCBI Taxonomy" id="1798382"/>
    <lineage>
        <taxon>Bacteria</taxon>
        <taxon>Candidatus Gottesmaniibacteriota</taxon>
    </lineage>
</organism>
<protein>
    <submittedName>
        <fullName evidence="1">Uncharacterized protein</fullName>
    </submittedName>
</protein>
<dbReference type="EMBL" id="MFJL01000002">
    <property type="protein sequence ID" value="OGG17127.1"/>
    <property type="molecule type" value="Genomic_DNA"/>
</dbReference>
<sequence>MGGGNNNQHRWEDRETGLIFSSTHVHRKRILPAHYLSLEFQEKGKNPSFAQLNEESTYSARFGNVMFEFAHMEKDKLPQ</sequence>
<gene>
    <name evidence="1" type="ORF">A3D77_01050</name>
</gene>
<dbReference type="AlphaFoldDB" id="A0A1F5ZYK3"/>
<evidence type="ECO:0000313" key="2">
    <source>
        <dbReference type="Proteomes" id="UP000176923"/>
    </source>
</evidence>
<proteinExistence type="predicted"/>
<evidence type="ECO:0000313" key="1">
    <source>
        <dbReference type="EMBL" id="OGG17127.1"/>
    </source>
</evidence>
<comment type="caution">
    <text evidence="1">The sequence shown here is derived from an EMBL/GenBank/DDBJ whole genome shotgun (WGS) entry which is preliminary data.</text>
</comment>
<name>A0A1F5ZYK3_9BACT</name>
<accession>A0A1F5ZYK3</accession>
<reference evidence="1 2" key="1">
    <citation type="journal article" date="2016" name="Nat. Commun.">
        <title>Thousands of microbial genomes shed light on interconnected biogeochemical processes in an aquifer system.</title>
        <authorList>
            <person name="Anantharaman K."/>
            <person name="Brown C.T."/>
            <person name="Hug L.A."/>
            <person name="Sharon I."/>
            <person name="Castelle C.J."/>
            <person name="Probst A.J."/>
            <person name="Thomas B.C."/>
            <person name="Singh A."/>
            <person name="Wilkins M.J."/>
            <person name="Karaoz U."/>
            <person name="Brodie E.L."/>
            <person name="Williams K.H."/>
            <person name="Hubbard S.S."/>
            <person name="Banfield J.F."/>
        </authorList>
    </citation>
    <scope>NUCLEOTIDE SEQUENCE [LARGE SCALE GENOMIC DNA]</scope>
</reference>